<accession>I2CB41</accession>
<organism evidence="1 2">
    <name type="scientific">Bacillus amyloliquefaciens (strain Y2)</name>
    <name type="common">Bacillus amyloliquefaciens subsp. plantarum (strain B9601-Y2)</name>
    <dbReference type="NCBI Taxonomy" id="1155777"/>
    <lineage>
        <taxon>Bacteria</taxon>
        <taxon>Bacillati</taxon>
        <taxon>Bacillota</taxon>
        <taxon>Bacilli</taxon>
        <taxon>Bacillales</taxon>
        <taxon>Bacillaceae</taxon>
        <taxon>Bacillus</taxon>
        <taxon>Bacillus amyloliquefaciens group</taxon>
    </lineage>
</organism>
<evidence type="ECO:0000313" key="1">
    <source>
        <dbReference type="EMBL" id="AFJ63865.1"/>
    </source>
</evidence>
<dbReference type="AlphaFoldDB" id="I2CB41"/>
<dbReference type="HOGENOM" id="CLU_3422715_0_0_9"/>
<protein>
    <submittedName>
        <fullName evidence="1">Uncharacterized protein</fullName>
    </submittedName>
</protein>
<dbReference type="Proteomes" id="UP000002878">
    <property type="component" value="Chromosome"/>
</dbReference>
<sequence length="23" mass="2723">MRSVMKIHVHKADKSAFFPEHIN</sequence>
<gene>
    <name evidence="1" type="ORF">MUS_4015</name>
</gene>
<name>I2CB41_BACAY</name>
<dbReference type="EMBL" id="CP003332">
    <property type="protein sequence ID" value="AFJ63865.1"/>
    <property type="molecule type" value="Genomic_DNA"/>
</dbReference>
<dbReference type="KEGG" id="bqy:MUS_4015"/>
<reference evidence="1 2" key="1">
    <citation type="journal article" date="2012" name="J. Biotechnol.">
        <title>Genome sequence of the plant growth promoting strain Bacillus amyloliquefaciens subsp. plantarum B9601-Y2 and expression of mersacidin and other secondary metabolites.</title>
        <authorList>
            <person name="He P."/>
            <person name="Hao K."/>
            <person name="Blom J."/>
            <person name="Ruckert C."/>
            <person name="Vater J."/>
            <person name="Mao Z."/>
            <person name="Wu Y."/>
            <person name="Hou M."/>
            <person name="He P."/>
            <person name="He Y."/>
            <person name="Borriss R."/>
        </authorList>
    </citation>
    <scope>NUCLEOTIDE SEQUENCE [LARGE SCALE GENOMIC DNA]</scope>
    <source>
        <strain evidence="1">Y2</strain>
    </source>
</reference>
<proteinExistence type="predicted"/>
<evidence type="ECO:0000313" key="2">
    <source>
        <dbReference type="Proteomes" id="UP000002878"/>
    </source>
</evidence>